<comment type="caution">
    <text evidence="1">The sequence shown here is derived from an EMBL/GenBank/DDBJ whole genome shotgun (WGS) entry which is preliminary data.</text>
</comment>
<accession>A0ABP6LWR1</accession>
<reference evidence="2" key="1">
    <citation type="journal article" date="2019" name="Int. J. Syst. Evol. Microbiol.">
        <title>The Global Catalogue of Microorganisms (GCM) 10K type strain sequencing project: providing services to taxonomists for standard genome sequencing and annotation.</title>
        <authorList>
            <consortium name="The Broad Institute Genomics Platform"/>
            <consortium name="The Broad Institute Genome Sequencing Center for Infectious Disease"/>
            <person name="Wu L."/>
            <person name="Ma J."/>
        </authorList>
    </citation>
    <scope>NUCLEOTIDE SEQUENCE [LARGE SCALE GENOMIC DNA]</scope>
    <source>
        <strain evidence="2">JCM 14309</strain>
    </source>
</reference>
<evidence type="ECO:0000313" key="1">
    <source>
        <dbReference type="EMBL" id="GAA3064709.1"/>
    </source>
</evidence>
<gene>
    <name evidence="1" type="ORF">GCM10010529_17170</name>
</gene>
<dbReference type="Proteomes" id="UP001500236">
    <property type="component" value="Unassembled WGS sequence"/>
</dbReference>
<keyword evidence="2" id="KW-1185">Reference proteome</keyword>
<evidence type="ECO:0000313" key="2">
    <source>
        <dbReference type="Proteomes" id="UP001500236"/>
    </source>
</evidence>
<protein>
    <submittedName>
        <fullName evidence="1">Uncharacterized protein</fullName>
    </submittedName>
</protein>
<name>A0ABP6LWR1_9MICC</name>
<organism evidence="1 2">
    <name type="scientific">Nesterenkonia aethiopica</name>
    <dbReference type="NCBI Taxonomy" id="269144"/>
    <lineage>
        <taxon>Bacteria</taxon>
        <taxon>Bacillati</taxon>
        <taxon>Actinomycetota</taxon>
        <taxon>Actinomycetes</taxon>
        <taxon>Micrococcales</taxon>
        <taxon>Micrococcaceae</taxon>
        <taxon>Nesterenkonia</taxon>
    </lineage>
</organism>
<sequence length="66" mass="6750">MPSSGWIVDEVLVAVLEATPSGASRASAAAVAHVLRSPPWVQILPRGRGLGVDALDMLNSLSEAVG</sequence>
<dbReference type="EMBL" id="BAAAVT010000009">
    <property type="protein sequence ID" value="GAA3064709.1"/>
    <property type="molecule type" value="Genomic_DNA"/>
</dbReference>
<proteinExistence type="predicted"/>